<keyword evidence="1 2" id="KW-0732">Signal</keyword>
<feature type="signal peptide" evidence="2">
    <location>
        <begin position="1"/>
        <end position="27"/>
    </location>
</feature>
<dbReference type="AlphaFoldDB" id="A0A1T4QCM3"/>
<dbReference type="PANTHER" id="PTHR35936:SF19">
    <property type="entry name" value="AMINO-ACID-BINDING PROTEIN YXEM-RELATED"/>
    <property type="match status" value="1"/>
</dbReference>
<dbReference type="PROSITE" id="PS51257">
    <property type="entry name" value="PROKAR_LIPOPROTEIN"/>
    <property type="match status" value="1"/>
</dbReference>
<dbReference type="STRING" id="263852.SAMN02745116_02149"/>
<dbReference type="SMART" id="SM00062">
    <property type="entry name" value="PBPb"/>
    <property type="match status" value="1"/>
</dbReference>
<dbReference type="Proteomes" id="UP000190328">
    <property type="component" value="Unassembled WGS sequence"/>
</dbReference>
<dbReference type="RefSeq" id="WP_159443303.1">
    <property type="nucleotide sequence ID" value="NZ_FUXI01000028.1"/>
</dbReference>
<dbReference type="SUPFAM" id="SSF53850">
    <property type="entry name" value="Periplasmic binding protein-like II"/>
    <property type="match status" value="1"/>
</dbReference>
<keyword evidence="5" id="KW-1185">Reference proteome</keyword>
<feature type="domain" description="Solute-binding protein family 3/N-terminal" evidence="3">
    <location>
        <begin position="40"/>
        <end position="274"/>
    </location>
</feature>
<evidence type="ECO:0000313" key="4">
    <source>
        <dbReference type="EMBL" id="SKA01492.1"/>
    </source>
</evidence>
<dbReference type="Pfam" id="PF00497">
    <property type="entry name" value="SBP_bac_3"/>
    <property type="match status" value="1"/>
</dbReference>
<sequence>MKNNKWKTIIFLSGIVAVLSLITACGSKEEADTKETKTQEVLVGTGAYPKPYAYQEENGELKGFDLDALREIFKDSKEYSVEFQAVDFEAVLAGVDTGRFQIGANSFAKTKEREEKYVFSKPVYRNPLALVVKKGSKISSIEDIAGKKTQGEAAVSYTAILNGFNEEHKENPVAIEFTDKDLSQQFEDVASGKIDFKLESAIIASFVIKDHNIEGLEVIELPEEAVTTRSAYSYYIFPKNEEGETLVKYVNEQLETVRKDGRLKKLSEKYFSGDYVPNEEQFESK</sequence>
<accession>A0A1T4QCM3</accession>
<feature type="chain" id="PRO_5038530003" evidence="2">
    <location>
        <begin position="28"/>
        <end position="285"/>
    </location>
</feature>
<reference evidence="4 5" key="1">
    <citation type="submission" date="2017-02" db="EMBL/GenBank/DDBJ databases">
        <authorList>
            <person name="Peterson S.W."/>
        </authorList>
    </citation>
    <scope>NUCLEOTIDE SEQUENCE [LARGE SCALE GENOMIC DNA]</scope>
    <source>
        <strain evidence="4 5">ATCC BAA-1030</strain>
    </source>
</reference>
<dbReference type="InterPro" id="IPR001638">
    <property type="entry name" value="Solute-binding_3/MltF_N"/>
</dbReference>
<evidence type="ECO:0000313" key="5">
    <source>
        <dbReference type="Proteomes" id="UP000190328"/>
    </source>
</evidence>
<dbReference type="EMBL" id="FUXI01000028">
    <property type="protein sequence ID" value="SKA01492.1"/>
    <property type="molecule type" value="Genomic_DNA"/>
</dbReference>
<proteinExistence type="predicted"/>
<evidence type="ECO:0000256" key="2">
    <source>
        <dbReference type="SAM" id="SignalP"/>
    </source>
</evidence>
<evidence type="ECO:0000256" key="1">
    <source>
        <dbReference type="ARBA" id="ARBA00022729"/>
    </source>
</evidence>
<dbReference type="Gene3D" id="3.40.190.10">
    <property type="entry name" value="Periplasmic binding protein-like II"/>
    <property type="match status" value="2"/>
</dbReference>
<organism evidence="4 5">
    <name type="scientific">Pilibacter termitis</name>
    <dbReference type="NCBI Taxonomy" id="263852"/>
    <lineage>
        <taxon>Bacteria</taxon>
        <taxon>Bacillati</taxon>
        <taxon>Bacillota</taxon>
        <taxon>Bacilli</taxon>
        <taxon>Lactobacillales</taxon>
        <taxon>Enterococcaceae</taxon>
        <taxon>Pilibacter</taxon>
    </lineage>
</organism>
<protein>
    <submittedName>
        <fullName evidence="4">Polar amino acid transport system substrate-binding protein</fullName>
    </submittedName>
</protein>
<gene>
    <name evidence="4" type="ORF">SAMN02745116_02149</name>
</gene>
<evidence type="ECO:0000259" key="3">
    <source>
        <dbReference type="SMART" id="SM00062"/>
    </source>
</evidence>
<dbReference type="PANTHER" id="PTHR35936">
    <property type="entry name" value="MEMBRANE-BOUND LYTIC MUREIN TRANSGLYCOSYLASE F"/>
    <property type="match status" value="1"/>
</dbReference>
<name>A0A1T4QCM3_9ENTE</name>
<dbReference type="OrthoDB" id="8613538at2"/>